<organism evidence="3">
    <name type="scientific">Amphimedon queenslandica</name>
    <name type="common">Sponge</name>
    <dbReference type="NCBI Taxonomy" id="400682"/>
    <lineage>
        <taxon>Eukaryota</taxon>
        <taxon>Metazoa</taxon>
        <taxon>Porifera</taxon>
        <taxon>Demospongiae</taxon>
        <taxon>Heteroscleromorpha</taxon>
        <taxon>Haplosclerida</taxon>
        <taxon>Niphatidae</taxon>
        <taxon>Amphimedon</taxon>
    </lineage>
</organism>
<dbReference type="KEGG" id="aqu:100642006"/>
<feature type="domain" description="Sperm microtubule inner protein 1 C-terminal" evidence="2">
    <location>
        <begin position="91"/>
        <end position="189"/>
    </location>
</feature>
<proteinExistence type="predicted"/>
<evidence type="ECO:0000259" key="2">
    <source>
        <dbReference type="Pfam" id="PF22589"/>
    </source>
</evidence>
<dbReference type="AlphaFoldDB" id="A0A1X7VAV5"/>
<name>A0A1X7VAV5_AMPQE</name>
<dbReference type="PANTHER" id="PTHR35826">
    <property type="entry name" value="PROTEIN ATP6V1FNB-LIKE"/>
    <property type="match status" value="1"/>
</dbReference>
<dbReference type="Proteomes" id="UP000007879">
    <property type="component" value="Unassembled WGS sequence"/>
</dbReference>
<dbReference type="EnsemblMetazoa" id="XM_003384932.3">
    <property type="protein sequence ID" value="XP_003384980.1"/>
    <property type="gene ID" value="LOC100642006"/>
</dbReference>
<dbReference type="InParanoid" id="A0A1X7VAV5"/>
<evidence type="ECO:0000256" key="1">
    <source>
        <dbReference type="SAM" id="MobiDB-lite"/>
    </source>
</evidence>
<dbReference type="EnsemblMetazoa" id="Aqu2.1.37435_001">
    <property type="protein sequence ID" value="Aqu2.1.37435_001"/>
    <property type="gene ID" value="Aqu2.1.37435"/>
</dbReference>
<feature type="region of interest" description="Disordered" evidence="1">
    <location>
        <begin position="91"/>
        <end position="112"/>
    </location>
</feature>
<gene>
    <name evidence="3" type="primary">100642006</name>
</gene>
<feature type="region of interest" description="Disordered" evidence="1">
    <location>
        <begin position="37"/>
        <end position="70"/>
    </location>
</feature>
<reference evidence="4" key="1">
    <citation type="journal article" date="2010" name="Nature">
        <title>The Amphimedon queenslandica genome and the evolution of animal complexity.</title>
        <authorList>
            <person name="Srivastava M."/>
            <person name="Simakov O."/>
            <person name="Chapman J."/>
            <person name="Fahey B."/>
            <person name="Gauthier M.E."/>
            <person name="Mitros T."/>
            <person name="Richards G.S."/>
            <person name="Conaco C."/>
            <person name="Dacre M."/>
            <person name="Hellsten U."/>
            <person name="Larroux C."/>
            <person name="Putnam N.H."/>
            <person name="Stanke M."/>
            <person name="Adamska M."/>
            <person name="Darling A."/>
            <person name="Degnan S.M."/>
            <person name="Oakley T.H."/>
            <person name="Plachetzki D.C."/>
            <person name="Zhai Y."/>
            <person name="Adamski M."/>
            <person name="Calcino A."/>
            <person name="Cummins S.F."/>
            <person name="Goodstein D.M."/>
            <person name="Harris C."/>
            <person name="Jackson D.J."/>
            <person name="Leys S.P."/>
            <person name="Shu S."/>
            <person name="Woodcroft B.J."/>
            <person name="Vervoort M."/>
            <person name="Kosik K.S."/>
            <person name="Manning G."/>
            <person name="Degnan B.M."/>
            <person name="Rokhsar D.S."/>
        </authorList>
    </citation>
    <scope>NUCLEOTIDE SEQUENCE [LARGE SCALE GENOMIC DNA]</scope>
</reference>
<sequence>MPVTMDTQQQNFWLENIQKEAAIRFAWQLRYSKTFGRAVAGSPQQQKDKKKEQEKKKKKEPVSGGIRSNLSAQIHRLQEDDDKESLLDAAAKGFGSPTSNKQSLPIRDMRPPSVNTKKLLYNGISAHGEGRYAYLKRRSNLPPEMKYEYPVLSSNLHGWKIIEYAKEPQRSPYGRTCIIRDTFYRNSGITLT</sequence>
<dbReference type="InterPro" id="IPR054323">
    <property type="entry name" value="SPMIP1_C"/>
</dbReference>
<evidence type="ECO:0000313" key="4">
    <source>
        <dbReference type="Proteomes" id="UP000007879"/>
    </source>
</evidence>
<dbReference type="PANTHER" id="PTHR35826:SF1">
    <property type="entry name" value="PROTEIN ATP6V1FNB-LIKE"/>
    <property type="match status" value="1"/>
</dbReference>
<dbReference type="STRING" id="400682.A0A1X7VAV5"/>
<dbReference type="OMA" id="QRQNFWK"/>
<dbReference type="eggNOG" id="ENOG502S53Z">
    <property type="taxonomic scope" value="Eukaryota"/>
</dbReference>
<feature type="compositionally biased region" description="Basic and acidic residues" evidence="1">
    <location>
        <begin position="46"/>
        <end position="55"/>
    </location>
</feature>
<dbReference type="OrthoDB" id="410807at2759"/>
<dbReference type="Pfam" id="PF22589">
    <property type="entry name" value="SPMIP1"/>
    <property type="match status" value="1"/>
</dbReference>
<evidence type="ECO:0000313" key="3">
    <source>
        <dbReference type="EnsemblMetazoa" id="Aqu2.1.37435_001"/>
    </source>
</evidence>
<keyword evidence="4" id="KW-1185">Reference proteome</keyword>
<reference evidence="3" key="2">
    <citation type="submission" date="2017-05" db="UniProtKB">
        <authorList>
            <consortium name="EnsemblMetazoa"/>
        </authorList>
    </citation>
    <scope>IDENTIFICATION</scope>
</reference>
<protein>
    <recommendedName>
        <fullName evidence="2">Sperm microtubule inner protein 1 C-terminal domain-containing protein</fullName>
    </recommendedName>
</protein>
<accession>A0A1X7VAV5</accession>